<dbReference type="Pfam" id="PF19478">
    <property type="entry name" value="TrbL_2"/>
    <property type="match status" value="1"/>
</dbReference>
<feature type="transmembrane region" description="Helical" evidence="1">
    <location>
        <begin position="151"/>
        <end position="174"/>
    </location>
</feature>
<protein>
    <recommendedName>
        <fullName evidence="4">Conjugal transfer protein TrbL</fullName>
    </recommendedName>
</protein>
<keyword evidence="3" id="KW-1185">Reference proteome</keyword>
<feature type="transmembrane region" description="Helical" evidence="1">
    <location>
        <begin position="210"/>
        <end position="231"/>
    </location>
</feature>
<reference evidence="2" key="1">
    <citation type="submission" date="2015-02" db="EMBL/GenBank/DDBJ databases">
        <title>A novel member of the family Ruminococcaceae isolated from human feces.</title>
        <authorList>
            <person name="Shkoporov A.N."/>
            <person name="Chaplin A.V."/>
            <person name="Motuzova O.V."/>
            <person name="Kafarskaia L.I."/>
            <person name="Khokhlova E.V."/>
            <person name="Efimov B.A."/>
        </authorList>
    </citation>
    <scope>NUCLEOTIDE SEQUENCE [LARGE SCALE GENOMIC DNA]</scope>
    <source>
        <strain evidence="2">585-1</strain>
    </source>
</reference>
<dbReference type="InterPro" id="IPR045798">
    <property type="entry name" value="TrbL_Firmicutes"/>
</dbReference>
<evidence type="ECO:0000256" key="1">
    <source>
        <dbReference type="SAM" id="Phobius"/>
    </source>
</evidence>
<gene>
    <name evidence="2" type="ORF">TQ39_16900</name>
</gene>
<organism evidence="2 3">
    <name type="scientific">Ruthenibacterium lactatiformans</name>
    <dbReference type="NCBI Taxonomy" id="1550024"/>
    <lineage>
        <taxon>Bacteria</taxon>
        <taxon>Bacillati</taxon>
        <taxon>Bacillota</taxon>
        <taxon>Clostridia</taxon>
        <taxon>Eubacteriales</taxon>
        <taxon>Oscillospiraceae</taxon>
        <taxon>Ruthenibacterium</taxon>
    </lineage>
</organism>
<keyword evidence="1" id="KW-1133">Transmembrane helix</keyword>
<evidence type="ECO:0000313" key="2">
    <source>
        <dbReference type="EMBL" id="KJF38624.1"/>
    </source>
</evidence>
<comment type="caution">
    <text evidence="2">The sequence shown here is derived from an EMBL/GenBank/DDBJ whole genome shotgun (WGS) entry which is preliminary data.</text>
</comment>
<sequence>MDDNWIVENLENALATWNEKLAEIWQLVSMTPQEFKGGGIWNIVVQINGALQAIGYGLLVLFFAMGLFKNTVNFQELRRPEAALRYFLHFVAAKAAVTYCMPLMLAVFDICGGIVSTVAGQMGGMAGNVGTLPGEISAAIGNVGFLASIPLWLVTILGSLFITVLSFILIMTVYSRFFKLYIYTALAPVPIAAFGSGETAATGKAFLKGYVGVCLEGAVIVLSCLIFSAYMGSGSPAAPSGSAVSMVWTYVAEMIFNMLVLVGLVKGSDRIVREMMSL</sequence>
<evidence type="ECO:0000313" key="3">
    <source>
        <dbReference type="Proteomes" id="UP000032483"/>
    </source>
</evidence>
<feature type="transmembrane region" description="Helical" evidence="1">
    <location>
        <begin position="86"/>
        <end position="108"/>
    </location>
</feature>
<keyword evidence="1" id="KW-0472">Membrane</keyword>
<dbReference type="AlphaFoldDB" id="A0A0D8IVV3"/>
<dbReference type="EMBL" id="JXXK01000035">
    <property type="protein sequence ID" value="KJF38624.1"/>
    <property type="molecule type" value="Genomic_DNA"/>
</dbReference>
<dbReference type="PATRIC" id="fig|1550024.3.peg.3854"/>
<feature type="transmembrane region" description="Helical" evidence="1">
    <location>
        <begin position="40"/>
        <end position="65"/>
    </location>
</feature>
<feature type="transmembrane region" description="Helical" evidence="1">
    <location>
        <begin position="243"/>
        <end position="265"/>
    </location>
</feature>
<dbReference type="GeneID" id="42858222"/>
<dbReference type="Proteomes" id="UP000032483">
    <property type="component" value="Unassembled WGS sequence"/>
</dbReference>
<evidence type="ECO:0008006" key="4">
    <source>
        <dbReference type="Google" id="ProtNLM"/>
    </source>
</evidence>
<accession>A0A0D8IVV3</accession>
<dbReference type="RefSeq" id="WP_050006394.1">
    <property type="nucleotide sequence ID" value="NZ_CAUWGP010000059.1"/>
</dbReference>
<proteinExistence type="predicted"/>
<name>A0A0D8IVV3_9FIRM</name>
<keyword evidence="1" id="KW-0812">Transmembrane</keyword>